<feature type="transmembrane region" description="Helical" evidence="5">
    <location>
        <begin position="344"/>
        <end position="363"/>
    </location>
</feature>
<dbReference type="PANTHER" id="PTHR24002:SF3">
    <property type="entry name" value="SOLUTE CARRIER FAMILY 22 MEMBER 18"/>
    <property type="match status" value="1"/>
</dbReference>
<dbReference type="GO" id="GO:0016020">
    <property type="term" value="C:membrane"/>
    <property type="evidence" value="ECO:0007669"/>
    <property type="project" value="UniProtKB-SubCell"/>
</dbReference>
<feature type="transmembrane region" description="Helical" evidence="5">
    <location>
        <begin position="375"/>
        <end position="397"/>
    </location>
</feature>
<comment type="subcellular location">
    <subcellularLocation>
        <location evidence="1">Membrane</location>
        <topology evidence="1">Multi-pass membrane protein</topology>
    </subcellularLocation>
</comment>
<dbReference type="InterPro" id="IPR020846">
    <property type="entry name" value="MFS_dom"/>
</dbReference>
<reference evidence="7 8" key="1">
    <citation type="journal article" date="2015" name="Genome Biol.">
        <title>Comparative genomics of Steinernema reveals deeply conserved gene regulatory networks.</title>
        <authorList>
            <person name="Dillman A.R."/>
            <person name="Macchietto M."/>
            <person name="Porter C.F."/>
            <person name="Rogers A."/>
            <person name="Williams B."/>
            <person name="Antoshechkin I."/>
            <person name="Lee M.M."/>
            <person name="Goodwin Z."/>
            <person name="Lu X."/>
            <person name="Lewis E.E."/>
            <person name="Goodrich-Blair H."/>
            <person name="Stock S.P."/>
            <person name="Adams B.J."/>
            <person name="Sternberg P.W."/>
            <person name="Mortazavi A."/>
        </authorList>
    </citation>
    <scope>NUCLEOTIDE SEQUENCE [LARGE SCALE GENOMIC DNA]</scope>
    <source>
        <strain evidence="7 8">ALL</strain>
    </source>
</reference>
<feature type="transmembrane region" description="Helical" evidence="5">
    <location>
        <begin position="41"/>
        <end position="60"/>
    </location>
</feature>
<reference evidence="7 8" key="2">
    <citation type="journal article" date="2019" name="G3 (Bethesda)">
        <title>Hybrid Assembly of the Genome of the Entomopathogenic Nematode Steinernema carpocapsae Identifies the X-Chromosome.</title>
        <authorList>
            <person name="Serra L."/>
            <person name="Macchietto M."/>
            <person name="Macias-Munoz A."/>
            <person name="McGill C.J."/>
            <person name="Rodriguez I.M."/>
            <person name="Rodriguez B."/>
            <person name="Murad R."/>
            <person name="Mortazavi A."/>
        </authorList>
    </citation>
    <scope>NUCLEOTIDE SEQUENCE [LARGE SCALE GENOMIC DNA]</scope>
    <source>
        <strain evidence="7 8">ALL</strain>
    </source>
</reference>
<evidence type="ECO:0000259" key="6">
    <source>
        <dbReference type="PROSITE" id="PS50850"/>
    </source>
</evidence>
<accession>A0A4U5LPL8</accession>
<feature type="transmembrane region" description="Helical" evidence="5">
    <location>
        <begin position="142"/>
        <end position="159"/>
    </location>
</feature>
<dbReference type="Gene3D" id="1.20.1250.20">
    <property type="entry name" value="MFS general substrate transporter like domains"/>
    <property type="match status" value="1"/>
</dbReference>
<keyword evidence="4 5" id="KW-0472">Membrane</keyword>
<feature type="transmembrane region" description="Helical" evidence="5">
    <location>
        <begin position="313"/>
        <end position="332"/>
    </location>
</feature>
<dbReference type="GO" id="GO:0022857">
    <property type="term" value="F:transmembrane transporter activity"/>
    <property type="evidence" value="ECO:0007669"/>
    <property type="project" value="InterPro"/>
</dbReference>
<dbReference type="AlphaFoldDB" id="A0A4U5LPL8"/>
<evidence type="ECO:0000256" key="4">
    <source>
        <dbReference type="ARBA" id="ARBA00023136"/>
    </source>
</evidence>
<keyword evidence="2 5" id="KW-0812">Transmembrane</keyword>
<feature type="transmembrane region" description="Helical" evidence="5">
    <location>
        <begin position="72"/>
        <end position="91"/>
    </location>
</feature>
<keyword evidence="8" id="KW-1185">Reference proteome</keyword>
<evidence type="ECO:0000313" key="8">
    <source>
        <dbReference type="Proteomes" id="UP000298663"/>
    </source>
</evidence>
<protein>
    <recommendedName>
        <fullName evidence="6">Major facilitator superfamily (MFS) profile domain-containing protein</fullName>
    </recommendedName>
</protein>
<evidence type="ECO:0000256" key="3">
    <source>
        <dbReference type="ARBA" id="ARBA00022989"/>
    </source>
</evidence>
<dbReference type="GO" id="GO:0005635">
    <property type="term" value="C:nuclear envelope"/>
    <property type="evidence" value="ECO:0007669"/>
    <property type="project" value="TreeGrafter"/>
</dbReference>
<evidence type="ECO:0000313" key="7">
    <source>
        <dbReference type="EMBL" id="TKR57850.1"/>
    </source>
</evidence>
<dbReference type="SUPFAM" id="SSF103473">
    <property type="entry name" value="MFS general substrate transporter"/>
    <property type="match status" value="1"/>
</dbReference>
<sequence length="398" mass="44257">MKKHLSKDNLILLLQFISFLDMCGASFVVTVLPEFFRNEIGLSVSAAGVLASVYGVFQFLTSPLIGSEADRLGYQTVTFVCLVATTLSYSLLQSTSFWLIVLSRLLCGSFKHTQSTCRALIGLMTKDDQKNQVKALGRYNSMSNLAFIFAPTLAGWTNVYFGNRAVFLVGTSIFAANSVLTALFVPNVRDAEDSEDSKKSQGLFNPVIAMFDQFRQVDWNKFRTIFSIRLLVTFVMILYRSNFNWFIKERFEADTTLQGYLISWQGLTQFLISFNIGAVVTFIGIPMGRLLYLNCFAFALVFLGLSFSTSFWIYTLFLTTLNILSCICRVLVIEIAITKCKGENVGIVLGVVSSLSSMSRALAPMCGGFLFDFHYILPSLFSAFVSLAGAVALRYSVV</sequence>
<evidence type="ECO:0000256" key="1">
    <source>
        <dbReference type="ARBA" id="ARBA00004141"/>
    </source>
</evidence>
<dbReference type="PANTHER" id="PTHR24002">
    <property type="entry name" value="SOLUTE CARRIER FAMILY 22 MEMBER 18"/>
    <property type="match status" value="1"/>
</dbReference>
<evidence type="ECO:0000256" key="5">
    <source>
        <dbReference type="SAM" id="Phobius"/>
    </source>
</evidence>
<keyword evidence="3 5" id="KW-1133">Transmembrane helix</keyword>
<name>A0A4U5LPL8_STECR</name>
<feature type="transmembrane region" description="Helical" evidence="5">
    <location>
        <begin position="165"/>
        <end position="185"/>
    </location>
</feature>
<feature type="domain" description="Major facilitator superfamily (MFS) profile" evidence="6">
    <location>
        <begin position="1"/>
        <end position="189"/>
    </location>
</feature>
<dbReference type="OrthoDB" id="10262656at2759"/>
<dbReference type="Proteomes" id="UP000298663">
    <property type="component" value="Unassembled WGS sequence"/>
</dbReference>
<evidence type="ECO:0000256" key="2">
    <source>
        <dbReference type="ARBA" id="ARBA00022692"/>
    </source>
</evidence>
<feature type="transmembrane region" description="Helical" evidence="5">
    <location>
        <begin position="261"/>
        <end position="283"/>
    </location>
</feature>
<feature type="transmembrane region" description="Helical" evidence="5">
    <location>
        <begin position="222"/>
        <end position="241"/>
    </location>
</feature>
<comment type="caution">
    <text evidence="7">The sequence shown here is derived from an EMBL/GenBank/DDBJ whole genome shotgun (WGS) entry which is preliminary data.</text>
</comment>
<dbReference type="InterPro" id="IPR001958">
    <property type="entry name" value="Tet-R_TetA/multi-R_MdtG-like"/>
</dbReference>
<dbReference type="EMBL" id="AZBU02000014">
    <property type="protein sequence ID" value="TKR57850.1"/>
    <property type="molecule type" value="Genomic_DNA"/>
</dbReference>
<dbReference type="Pfam" id="PF07690">
    <property type="entry name" value="MFS_1"/>
    <property type="match status" value="1"/>
</dbReference>
<dbReference type="PRINTS" id="PR01035">
    <property type="entry name" value="TCRTETA"/>
</dbReference>
<gene>
    <name evidence="7" type="ORF">L596_030496</name>
</gene>
<proteinExistence type="predicted"/>
<dbReference type="InterPro" id="IPR036259">
    <property type="entry name" value="MFS_trans_sf"/>
</dbReference>
<dbReference type="PROSITE" id="PS50850">
    <property type="entry name" value="MFS"/>
    <property type="match status" value="1"/>
</dbReference>
<dbReference type="InterPro" id="IPR011701">
    <property type="entry name" value="MFS"/>
</dbReference>
<feature type="transmembrane region" description="Helical" evidence="5">
    <location>
        <begin position="290"/>
        <end position="307"/>
    </location>
</feature>
<organism evidence="7 8">
    <name type="scientific">Steinernema carpocapsae</name>
    <name type="common">Entomopathogenic nematode</name>
    <dbReference type="NCBI Taxonomy" id="34508"/>
    <lineage>
        <taxon>Eukaryota</taxon>
        <taxon>Metazoa</taxon>
        <taxon>Ecdysozoa</taxon>
        <taxon>Nematoda</taxon>
        <taxon>Chromadorea</taxon>
        <taxon>Rhabditida</taxon>
        <taxon>Tylenchina</taxon>
        <taxon>Panagrolaimomorpha</taxon>
        <taxon>Strongyloidoidea</taxon>
        <taxon>Steinernematidae</taxon>
        <taxon>Steinernema</taxon>
    </lineage>
</organism>